<keyword evidence="4" id="KW-1185">Reference proteome</keyword>
<dbReference type="Pfam" id="PF18962">
    <property type="entry name" value="Por_Secre_tail"/>
    <property type="match status" value="1"/>
</dbReference>
<dbReference type="InterPro" id="IPR026444">
    <property type="entry name" value="Secre_tail"/>
</dbReference>
<dbReference type="EMBL" id="JAUKPO010000014">
    <property type="protein sequence ID" value="MDO1448893.1"/>
    <property type="molecule type" value="Genomic_DNA"/>
</dbReference>
<proteinExistence type="predicted"/>
<dbReference type="Proteomes" id="UP001168528">
    <property type="component" value="Unassembled WGS sequence"/>
</dbReference>
<feature type="chain" id="PRO_5047099538" evidence="1">
    <location>
        <begin position="25"/>
        <end position="618"/>
    </location>
</feature>
<evidence type="ECO:0000313" key="4">
    <source>
        <dbReference type="Proteomes" id="UP001168528"/>
    </source>
</evidence>
<name>A0ABT8R9W4_9BACT</name>
<gene>
    <name evidence="3" type="ORF">Q0590_21625</name>
</gene>
<feature type="domain" description="Secretion system C-terminal sorting" evidence="2">
    <location>
        <begin position="547"/>
        <end position="616"/>
    </location>
</feature>
<dbReference type="NCBIfam" id="TIGR04183">
    <property type="entry name" value="Por_Secre_tail"/>
    <property type="match status" value="1"/>
</dbReference>
<dbReference type="Gene3D" id="2.60.120.260">
    <property type="entry name" value="Galactose-binding domain-like"/>
    <property type="match status" value="1"/>
</dbReference>
<feature type="signal peptide" evidence="1">
    <location>
        <begin position="1"/>
        <end position="24"/>
    </location>
</feature>
<evidence type="ECO:0000313" key="3">
    <source>
        <dbReference type="EMBL" id="MDO1448893.1"/>
    </source>
</evidence>
<keyword evidence="1" id="KW-0732">Signal</keyword>
<evidence type="ECO:0000256" key="1">
    <source>
        <dbReference type="SAM" id="SignalP"/>
    </source>
</evidence>
<evidence type="ECO:0000259" key="2">
    <source>
        <dbReference type="Pfam" id="PF18962"/>
    </source>
</evidence>
<dbReference type="RefSeq" id="WP_302039692.1">
    <property type="nucleotide sequence ID" value="NZ_JAUKPO010000014.1"/>
</dbReference>
<comment type="caution">
    <text evidence="3">The sequence shown here is derived from an EMBL/GenBank/DDBJ whole genome shotgun (WGS) entry which is preliminary data.</text>
</comment>
<reference evidence="3" key="1">
    <citation type="submission" date="2023-07" db="EMBL/GenBank/DDBJ databases">
        <title>The genome sequence of Rhodocytophaga aerolata KACC 12507.</title>
        <authorList>
            <person name="Zhang X."/>
        </authorList>
    </citation>
    <scope>NUCLEOTIDE SEQUENCE</scope>
    <source>
        <strain evidence="3">KACC 12507</strain>
    </source>
</reference>
<protein>
    <submittedName>
        <fullName evidence="3">T9SS type A sorting domain-containing protein</fullName>
    </submittedName>
</protein>
<organism evidence="3 4">
    <name type="scientific">Rhodocytophaga aerolata</name>
    <dbReference type="NCBI Taxonomy" id="455078"/>
    <lineage>
        <taxon>Bacteria</taxon>
        <taxon>Pseudomonadati</taxon>
        <taxon>Bacteroidota</taxon>
        <taxon>Cytophagia</taxon>
        <taxon>Cytophagales</taxon>
        <taxon>Rhodocytophagaceae</taxon>
        <taxon>Rhodocytophaga</taxon>
    </lineage>
</organism>
<accession>A0ABT8R9W4</accession>
<sequence>MKVILSKSILFICCWVSICFPAFAQLEVFPLQHPVTQKASASLRNARVQADTIGLPFFDDFSTYAANGSFPDINLWHSKGGAVVNTNYAVNPPSKGVATLDGLNFLGRPYNFDQRLAQISADTLTSKSINLAGLENAGVFLSFFWQATGLGEVPDATDSLVLEFKDVNSVWQVVRSFKGITTVSFQQEIVGVASPGYFHSGFQFRFRAFGRPSGAYDTWHIDYVYLNRGRNANDIYVRDVALTNPLSSLLNTYTAMPLVQYRANPAGLLVPEMRTSIYNLQFRGIFAPYTFSVRNLLGNEAPYIFSRPVADIPVESRQTQEIAAPIPADLISRFSGDSLRLQYTFQINAGDDATAIPPIDLRRNDTISGITVLKDYYAYDDGTAEYGVGVRQRQGRVASKFYVNTPDTISAVRIYFTQLETNQRGQTFVLRVWSQLDNLQSSVLYEKSEPVRFADTLNKFIEYKLLPAIIVSDTFYVGWQQNTNDILAVGLDKNTDSGSQLFYNTADEWIQNTTVQGSAMIRPVFGQVTTVGIDEQEEEQLAKAFVLYPNPASDRISWEFPGVSQIQVFDILGRQVTRRVYTPDAQLTLDVSDLVNGMYVLHIRLNNRTIIRKIMVQK</sequence>